<evidence type="ECO:0000313" key="2">
    <source>
        <dbReference type="Proteomes" id="UP000242133"/>
    </source>
</evidence>
<gene>
    <name evidence="1" type="ORF">CLV44_1381</name>
</gene>
<dbReference type="Proteomes" id="UP000242133">
    <property type="component" value="Unassembled WGS sequence"/>
</dbReference>
<dbReference type="InterPro" id="IPR025591">
    <property type="entry name" value="RloB"/>
</dbReference>
<name>A0A2P8EHH5_9GAMM</name>
<dbReference type="AlphaFoldDB" id="A0A2P8EHH5"/>
<protein>
    <submittedName>
        <fullName evidence="1">RloB-like protein</fullName>
    </submittedName>
</protein>
<dbReference type="EMBL" id="PYGI01000038">
    <property type="protein sequence ID" value="PSL08900.1"/>
    <property type="molecule type" value="Genomic_DNA"/>
</dbReference>
<reference evidence="1 2" key="1">
    <citation type="submission" date="2018-03" db="EMBL/GenBank/DDBJ databases">
        <title>Genomic Encyclopedia of Archaeal and Bacterial Type Strains, Phase II (KMG-II): from individual species to whole genera.</title>
        <authorList>
            <person name="Goeker M."/>
        </authorList>
    </citation>
    <scope>NUCLEOTIDE SEQUENCE [LARGE SCALE GENOMIC DNA]</scope>
    <source>
        <strain evidence="1 2">DSM 17586</strain>
    </source>
</reference>
<proteinExistence type="predicted"/>
<dbReference type="RefSeq" id="WP_106593328.1">
    <property type="nucleotide sequence ID" value="NZ_PYGI01000038.1"/>
</dbReference>
<dbReference type="OrthoDB" id="9796523at2"/>
<organism evidence="1 2">
    <name type="scientific">Marinobacterium halophilum</name>
    <dbReference type="NCBI Taxonomy" id="267374"/>
    <lineage>
        <taxon>Bacteria</taxon>
        <taxon>Pseudomonadati</taxon>
        <taxon>Pseudomonadota</taxon>
        <taxon>Gammaproteobacteria</taxon>
        <taxon>Oceanospirillales</taxon>
        <taxon>Oceanospirillaceae</taxon>
        <taxon>Marinobacterium</taxon>
    </lineage>
</organism>
<accession>A0A2P8EHH5</accession>
<sequence length="219" mass="25457">MPKPRGKKNFKIKPILHIFCEGEKTERIYFNGYLRENHPNNRRLKVVKVEKTNKNTPVQLVEVAIELKDKKTTPDNDVFWVVYDRESKSKYSDSLHKQALSKAKAKSINVAMSNVCFELWILLHLSESYAAYSSYTDLIRKSPLKEKLKSLGLNKYEKADDKVFDLICKNIGTARERAENMNQRTIDSSYHDEKEPHMLNPYTNINDLLDAIDEFVSKA</sequence>
<comment type="caution">
    <text evidence="1">The sequence shown here is derived from an EMBL/GenBank/DDBJ whole genome shotgun (WGS) entry which is preliminary data.</text>
</comment>
<dbReference type="Pfam" id="PF13707">
    <property type="entry name" value="RloB"/>
    <property type="match status" value="1"/>
</dbReference>
<evidence type="ECO:0000313" key="1">
    <source>
        <dbReference type="EMBL" id="PSL08900.1"/>
    </source>
</evidence>
<keyword evidence="2" id="KW-1185">Reference proteome</keyword>